<dbReference type="InterPro" id="IPR048469">
    <property type="entry name" value="YchJ-like_M"/>
</dbReference>
<evidence type="ECO:0000259" key="3">
    <source>
        <dbReference type="Pfam" id="PF17775"/>
    </source>
</evidence>
<evidence type="ECO:0000313" key="4">
    <source>
        <dbReference type="EMBL" id="QTX05629.1"/>
    </source>
</evidence>
<dbReference type="HAMAP" id="MF_00612">
    <property type="entry name" value="UPF0225"/>
    <property type="match status" value="1"/>
</dbReference>
<dbReference type="AlphaFoldDB" id="A0A975IPT5"/>
<dbReference type="RefSeq" id="WP_210900793.1">
    <property type="nucleotide sequence ID" value="NZ_CP071696.1"/>
</dbReference>
<dbReference type="InterPro" id="IPR004027">
    <property type="entry name" value="SEC_C_motif"/>
</dbReference>
<name>A0A975IPT5_9MICO</name>
<feature type="domain" description="YchJ-like middle NTF2-like" evidence="3">
    <location>
        <begin position="34"/>
        <end position="128"/>
    </location>
</feature>
<evidence type="ECO:0000256" key="1">
    <source>
        <dbReference type="ARBA" id="ARBA00010839"/>
    </source>
</evidence>
<dbReference type="Proteomes" id="UP000671914">
    <property type="component" value="Chromosome"/>
</dbReference>
<organism evidence="4 5">
    <name type="scientific">Agromyces archimandritae</name>
    <dbReference type="NCBI Taxonomy" id="2781962"/>
    <lineage>
        <taxon>Bacteria</taxon>
        <taxon>Bacillati</taxon>
        <taxon>Actinomycetota</taxon>
        <taxon>Actinomycetes</taxon>
        <taxon>Micrococcales</taxon>
        <taxon>Microbacteriaceae</taxon>
        <taxon>Agromyces</taxon>
    </lineage>
</organism>
<keyword evidence="5" id="KW-1185">Reference proteome</keyword>
<evidence type="ECO:0000313" key="5">
    <source>
        <dbReference type="Proteomes" id="UP000671914"/>
    </source>
</evidence>
<protein>
    <recommendedName>
        <fullName evidence="2">UPF0225 protein G127AT_05335</fullName>
    </recommendedName>
</protein>
<accession>A0A975IPT5</accession>
<dbReference type="Gene3D" id="3.10.450.50">
    <property type="match status" value="1"/>
</dbReference>
<dbReference type="InterPro" id="IPR032710">
    <property type="entry name" value="NTF2-like_dom_sf"/>
</dbReference>
<comment type="similarity">
    <text evidence="1 2">Belongs to the UPF0225 family.</text>
</comment>
<gene>
    <name evidence="4" type="ORF">G127AT_05335</name>
</gene>
<sequence length="133" mass="15358">MPLPDDDARCPCLSGLTFGECCGPILDGERPAPTAERLMRSRYSAFATENADYLLESWHPSTRPAELELDPRQRWYRLDIVKRERGRPLDLDGIVEFIAYFRFDGGADSLHERSRFRWEGGRWYYVDGAVLEA</sequence>
<reference evidence="4" key="1">
    <citation type="submission" date="2021-03" db="EMBL/GenBank/DDBJ databases">
        <title>Agromyces archimandritus sp. nov., isolated from the cockroach Archimandrita tessellata.</title>
        <authorList>
            <person name="Guzman J."/>
            <person name="Ortuzar M."/>
            <person name="Poehlein A."/>
            <person name="Daniel R."/>
            <person name="Trujillo M."/>
            <person name="Vilcinskas A."/>
        </authorList>
    </citation>
    <scope>NUCLEOTIDE SEQUENCE</scope>
    <source>
        <strain evidence="4">G127AT</strain>
    </source>
</reference>
<dbReference type="Pfam" id="PF17775">
    <property type="entry name" value="YchJ_M-like"/>
    <property type="match status" value="1"/>
</dbReference>
<dbReference type="SUPFAM" id="SSF54427">
    <property type="entry name" value="NTF2-like"/>
    <property type="match status" value="1"/>
</dbReference>
<dbReference type="KEGG" id="aarc:G127AT_05335"/>
<proteinExistence type="inferred from homology"/>
<dbReference type="Pfam" id="PF02810">
    <property type="entry name" value="SEC-C"/>
    <property type="match status" value="1"/>
</dbReference>
<dbReference type="InterPro" id="IPR023006">
    <property type="entry name" value="YchJ-like"/>
</dbReference>
<dbReference type="EMBL" id="CP071696">
    <property type="protein sequence ID" value="QTX05629.1"/>
    <property type="molecule type" value="Genomic_DNA"/>
</dbReference>
<evidence type="ECO:0000256" key="2">
    <source>
        <dbReference type="HAMAP-Rule" id="MF_00612"/>
    </source>
</evidence>